<dbReference type="Pfam" id="PF00005">
    <property type="entry name" value="ABC_tran"/>
    <property type="match status" value="2"/>
</dbReference>
<dbReference type="CDD" id="cd03249">
    <property type="entry name" value="ABC_MTABC3_MDL1_MDL2"/>
    <property type="match status" value="2"/>
</dbReference>
<evidence type="ECO:0000256" key="5">
    <source>
        <dbReference type="ARBA" id="ARBA00022737"/>
    </source>
</evidence>
<reference evidence="15" key="1">
    <citation type="journal article" date="2022" name="Plant J.">
        <title>Strategies of tolerance reflected in two North American maple genomes.</title>
        <authorList>
            <person name="McEvoy S.L."/>
            <person name="Sezen U.U."/>
            <person name="Trouern-Trend A."/>
            <person name="McMahon S.M."/>
            <person name="Schaberg P.G."/>
            <person name="Yang J."/>
            <person name="Wegrzyn J.L."/>
            <person name="Swenson N.G."/>
        </authorList>
    </citation>
    <scope>NUCLEOTIDE SEQUENCE</scope>
    <source>
        <strain evidence="15">91603</strain>
    </source>
</reference>
<evidence type="ECO:0000256" key="6">
    <source>
        <dbReference type="ARBA" id="ARBA00022741"/>
    </source>
</evidence>
<evidence type="ECO:0000256" key="3">
    <source>
        <dbReference type="ARBA" id="ARBA00022448"/>
    </source>
</evidence>
<comment type="subcellular location">
    <subcellularLocation>
        <location evidence="1">Cell membrane</location>
        <topology evidence="1">Multi-pass membrane protein</topology>
    </subcellularLocation>
</comment>
<feature type="transmembrane region" description="Helical" evidence="12">
    <location>
        <begin position="298"/>
        <end position="318"/>
    </location>
</feature>
<dbReference type="GO" id="GO:0005886">
    <property type="term" value="C:plasma membrane"/>
    <property type="evidence" value="ECO:0007669"/>
    <property type="project" value="UniProtKB-SubCell"/>
</dbReference>
<dbReference type="InterPro" id="IPR017871">
    <property type="entry name" value="ABC_transporter-like_CS"/>
</dbReference>
<feature type="transmembrane region" description="Helical" evidence="12">
    <location>
        <begin position="802"/>
        <end position="822"/>
    </location>
</feature>
<evidence type="ECO:0000256" key="11">
    <source>
        <dbReference type="SAM" id="MobiDB-lite"/>
    </source>
</evidence>
<feature type="domain" description="ABC transmembrane type-1" evidence="14">
    <location>
        <begin position="683"/>
        <end position="969"/>
    </location>
</feature>
<evidence type="ECO:0000259" key="13">
    <source>
        <dbReference type="PROSITE" id="PS50893"/>
    </source>
</evidence>
<name>A0AAD5I5P9_ACENE</name>
<feature type="transmembrane region" description="Helical" evidence="12">
    <location>
        <begin position="688"/>
        <end position="711"/>
    </location>
</feature>
<feature type="transmembrane region" description="Helical" evidence="12">
    <location>
        <begin position="85"/>
        <end position="105"/>
    </location>
</feature>
<evidence type="ECO:0000313" key="15">
    <source>
        <dbReference type="EMBL" id="KAI9153073.1"/>
    </source>
</evidence>
<feature type="domain" description="ABC transmembrane type-1" evidence="14">
    <location>
        <begin position="39"/>
        <end position="326"/>
    </location>
</feature>
<accession>A0AAD5I5P9</accession>
<evidence type="ECO:0000256" key="10">
    <source>
        <dbReference type="ARBA" id="ARBA00023180"/>
    </source>
</evidence>
<evidence type="ECO:0000256" key="12">
    <source>
        <dbReference type="SAM" id="Phobius"/>
    </source>
</evidence>
<dbReference type="Gene3D" id="3.40.50.300">
    <property type="entry name" value="P-loop containing nucleotide triphosphate hydrolases"/>
    <property type="match status" value="2"/>
</dbReference>
<dbReference type="FunFam" id="1.20.1560.10:FF:000029">
    <property type="entry name" value="ABC transporter B family member 1"/>
    <property type="match status" value="1"/>
</dbReference>
<dbReference type="Pfam" id="PF00664">
    <property type="entry name" value="ABC_membrane"/>
    <property type="match status" value="2"/>
</dbReference>
<comment type="caution">
    <text evidence="15">The sequence shown here is derived from an EMBL/GenBank/DDBJ whole genome shotgun (WGS) entry which is preliminary data.</text>
</comment>
<dbReference type="PANTHER" id="PTHR45136:SF2">
    <property type="entry name" value="ABC TRANSPORTER DOMAIN-CONTAINING PROTEIN"/>
    <property type="match status" value="1"/>
</dbReference>
<feature type="transmembrane region" description="Helical" evidence="12">
    <location>
        <begin position="26"/>
        <end position="47"/>
    </location>
</feature>
<dbReference type="PROSITE" id="PS50929">
    <property type="entry name" value="ABC_TM1F"/>
    <property type="match status" value="2"/>
</dbReference>
<dbReference type="CDD" id="cd18578">
    <property type="entry name" value="ABC_6TM_Pgp_ABCB1_D2_like"/>
    <property type="match status" value="1"/>
</dbReference>
<evidence type="ECO:0000313" key="16">
    <source>
        <dbReference type="Proteomes" id="UP001064489"/>
    </source>
</evidence>
<keyword evidence="10" id="KW-0325">Glycoprotein</keyword>
<dbReference type="SUPFAM" id="SSF90123">
    <property type="entry name" value="ABC transporter transmembrane region"/>
    <property type="match status" value="2"/>
</dbReference>
<dbReference type="SUPFAM" id="SSF52540">
    <property type="entry name" value="P-loop containing nucleoside triphosphate hydrolases"/>
    <property type="match status" value="2"/>
</dbReference>
<dbReference type="InterPro" id="IPR003439">
    <property type="entry name" value="ABC_transporter-like_ATP-bd"/>
</dbReference>
<proteinExistence type="inferred from homology"/>
<feature type="domain" description="ABC transporter" evidence="13">
    <location>
        <begin position="361"/>
        <end position="597"/>
    </location>
</feature>
<dbReference type="GO" id="GO:0140359">
    <property type="term" value="F:ABC-type transporter activity"/>
    <property type="evidence" value="ECO:0007669"/>
    <property type="project" value="InterPro"/>
</dbReference>
<gene>
    <name evidence="15" type="ORF">LWI28_005479</name>
</gene>
<dbReference type="FunFam" id="1.20.1560.10:FF:000126">
    <property type="entry name" value="Putative ABC transporter B family member 8"/>
    <property type="match status" value="1"/>
</dbReference>
<dbReference type="SMART" id="SM00382">
    <property type="entry name" value="AAA"/>
    <property type="match status" value="2"/>
</dbReference>
<dbReference type="GO" id="GO:0005524">
    <property type="term" value="F:ATP binding"/>
    <property type="evidence" value="ECO:0007669"/>
    <property type="project" value="UniProtKB-KW"/>
</dbReference>
<feature type="region of interest" description="Disordered" evidence="11">
    <location>
        <begin position="602"/>
        <end position="638"/>
    </location>
</feature>
<evidence type="ECO:0000256" key="4">
    <source>
        <dbReference type="ARBA" id="ARBA00022692"/>
    </source>
</evidence>
<keyword evidence="9 12" id="KW-0472">Membrane</keyword>
<dbReference type="FunFam" id="3.40.50.300:FF:000205">
    <property type="entry name" value="ABC transporter B family member 4"/>
    <property type="match status" value="2"/>
</dbReference>
<feature type="transmembrane region" description="Helical" evidence="12">
    <location>
        <begin position="188"/>
        <end position="207"/>
    </location>
</feature>
<dbReference type="PROSITE" id="PS00211">
    <property type="entry name" value="ABC_TRANSPORTER_1"/>
    <property type="match status" value="2"/>
</dbReference>
<protein>
    <submittedName>
        <fullName evidence="15">Uncharacterized protein</fullName>
    </submittedName>
</protein>
<evidence type="ECO:0000256" key="1">
    <source>
        <dbReference type="ARBA" id="ARBA00004651"/>
    </source>
</evidence>
<feature type="domain" description="ABC transporter" evidence="13">
    <location>
        <begin position="1004"/>
        <end position="1241"/>
    </location>
</feature>
<dbReference type="Proteomes" id="UP001064489">
    <property type="component" value="Chromosome 11"/>
</dbReference>
<evidence type="ECO:0000256" key="7">
    <source>
        <dbReference type="ARBA" id="ARBA00022840"/>
    </source>
</evidence>
<dbReference type="CDD" id="cd18577">
    <property type="entry name" value="ABC_6TM_Pgp_ABCB1_D1_like"/>
    <property type="match status" value="1"/>
</dbReference>
<reference evidence="15" key="2">
    <citation type="submission" date="2023-02" db="EMBL/GenBank/DDBJ databases">
        <authorList>
            <person name="Swenson N.G."/>
            <person name="Wegrzyn J.L."/>
            <person name="Mcevoy S.L."/>
        </authorList>
    </citation>
    <scope>NUCLEOTIDE SEQUENCE</scope>
    <source>
        <strain evidence="15">91603</strain>
        <tissue evidence="15">Leaf</tissue>
    </source>
</reference>
<feature type="transmembrane region" description="Helical" evidence="12">
    <location>
        <begin position="163"/>
        <end position="182"/>
    </location>
</feature>
<keyword evidence="5" id="KW-0677">Repeat</keyword>
<feature type="transmembrane region" description="Helical" evidence="12">
    <location>
        <begin position="828"/>
        <end position="847"/>
    </location>
</feature>
<dbReference type="AlphaFoldDB" id="A0AAD5I5P9"/>
<sequence>MGKEVMRKESDHDQKERRKNGSIRSIIMHADGVDMFLMVLGFIGAVGDGFTTPLVLFVTSKLMNNVGGGSSVDSFTQNIDKNAVALLYLACGGWVTCFLEGYCWSRTGERQATRMRARYLKAVLRQDVGYFDLHVTSTAEVITSVSNDSLVIQDVLSEKIPNFLMNASLFFGCYLVGLLMLWKLAIVGFPFVVLLVIPGLIYGRTLMELARKIREEYNKDGTIAEQAISSIRTVYAFVGETKTITEFSSALQGSVKLGLKQGLAKGLAIGSNGIVFAIWSFMSYYGSRMVMYHGAQGGTVFAVGAAIAVGGLALGAGLSNVKYFSEAMSAGERIMEVIKRVPKIDSDNLSGEILENVSGEVEFRNVEFAYPSRLESKIFQDFCLRIPSGKTVALVGGSGSGKSTVVSLLQRFYNPLGGEILLDGVSIDRLQLKWLRSQMGLVSQEPALFATTIKENILFGKEDATIEEVIEAAKASNAHNFISQLPQQYDTQVGERGVQMSGGQKQRIAIARAIIKAPRILLLDEATSALDSESERLVQEALDKAAVGRTTIVIAHRLSTIRNADLIAVVQTGLVMETGSHEDLMQDEDGLYASFVRLQQSNDQDTNNNNNGSSSISNTDVNNTSSRRLSMVSRSSSANSFVRDQREFNANEDDDNNDDQQLPVPSFRRLLALNLPEWKQASLGCFSAILFGGVQPLFAFAMGSMISVYFLNDHDQIKEKTRFYALCFTGLAVFSLIINVSQHYCFGYMGEYLTKRIRERMLSKILTFEVGWFDQDENSSGAICSRLAKDANVVRSLVGDRMALIVQTFSAVIIAFTMGLFIAWRLAIVMIAVQPLIIVCFYARKVLLKSMSQKAMKAQDESGKLAAEAVSNLRTITAFSSQNRILKMLDKAQEGPRRESIRQSWYTGMGLAFSQSLTTCTWALDFWYGGKLISQGYISAKALFETFMVLVSTGRVIADAGSMTTDLVKGSNSVASVFAVLDRCTRIEPEDPEGHQPGKITGHIEIIDIHFAYPARPNVMIFKGFSINIEAGKSTALVGQSGSGKSTIIGLIQRFYDPLKGVVKIDCRDIRSYHLRSLRKHIALVSQEPTLFAGTIRENIVYGASDKIDESEIVEAAKAANAHDFIAGLNDGYDTWCGDRGVQLSGGQKQRIAIARAILKNPAVLLLDEATSALDSQSEKVVQDALERVMVGRTSVVVAHRLSTIQNCDLISVLDKGHVVEKGTHSSLLAKGPRGAYFSLINVQRTPHNSQPSFQ</sequence>
<keyword evidence="3" id="KW-0813">Transport</keyword>
<keyword evidence="7" id="KW-0067">ATP-binding</keyword>
<keyword evidence="6" id="KW-0547">Nucleotide-binding</keyword>
<organism evidence="15 16">
    <name type="scientific">Acer negundo</name>
    <name type="common">Box elder</name>
    <dbReference type="NCBI Taxonomy" id="4023"/>
    <lineage>
        <taxon>Eukaryota</taxon>
        <taxon>Viridiplantae</taxon>
        <taxon>Streptophyta</taxon>
        <taxon>Embryophyta</taxon>
        <taxon>Tracheophyta</taxon>
        <taxon>Spermatophyta</taxon>
        <taxon>Magnoliopsida</taxon>
        <taxon>eudicotyledons</taxon>
        <taxon>Gunneridae</taxon>
        <taxon>Pentapetalae</taxon>
        <taxon>rosids</taxon>
        <taxon>malvids</taxon>
        <taxon>Sapindales</taxon>
        <taxon>Sapindaceae</taxon>
        <taxon>Hippocastanoideae</taxon>
        <taxon>Acereae</taxon>
        <taxon>Acer</taxon>
    </lineage>
</organism>
<dbReference type="InterPro" id="IPR036640">
    <property type="entry name" value="ABC1_TM_sf"/>
</dbReference>
<dbReference type="InterPro" id="IPR027417">
    <property type="entry name" value="P-loop_NTPase"/>
</dbReference>
<dbReference type="PROSITE" id="PS50893">
    <property type="entry name" value="ABC_TRANSPORTER_2"/>
    <property type="match status" value="2"/>
</dbReference>
<keyword evidence="16" id="KW-1185">Reference proteome</keyword>
<dbReference type="EMBL" id="JAJSOW010000108">
    <property type="protein sequence ID" value="KAI9153073.1"/>
    <property type="molecule type" value="Genomic_DNA"/>
</dbReference>
<dbReference type="InterPro" id="IPR003593">
    <property type="entry name" value="AAA+_ATPase"/>
</dbReference>
<evidence type="ECO:0000259" key="14">
    <source>
        <dbReference type="PROSITE" id="PS50929"/>
    </source>
</evidence>
<dbReference type="InterPro" id="IPR011527">
    <property type="entry name" value="ABC1_TM_dom"/>
</dbReference>
<keyword evidence="4 12" id="KW-0812">Transmembrane</keyword>
<comment type="similarity">
    <text evidence="2">Belongs to the ABC transporter superfamily. ABCB family. Multidrug resistance exporter (TC 3.A.1.201) subfamily.</text>
</comment>
<evidence type="ECO:0000256" key="8">
    <source>
        <dbReference type="ARBA" id="ARBA00022989"/>
    </source>
</evidence>
<feature type="transmembrane region" description="Helical" evidence="12">
    <location>
        <begin position="723"/>
        <end position="746"/>
    </location>
</feature>
<dbReference type="Gene3D" id="1.20.1560.10">
    <property type="entry name" value="ABC transporter type 1, transmembrane domain"/>
    <property type="match status" value="1"/>
</dbReference>
<evidence type="ECO:0000256" key="2">
    <source>
        <dbReference type="ARBA" id="ARBA00007577"/>
    </source>
</evidence>
<dbReference type="GO" id="GO:0016887">
    <property type="term" value="F:ATP hydrolysis activity"/>
    <property type="evidence" value="ECO:0007669"/>
    <property type="project" value="InterPro"/>
</dbReference>
<dbReference type="PANTHER" id="PTHR45136">
    <property type="entry name" value="ABC TRANSPORTER DOMAIN-CONTAINING PROTEIN"/>
    <property type="match status" value="1"/>
</dbReference>
<keyword evidence="8 12" id="KW-1133">Transmembrane helix</keyword>
<evidence type="ECO:0000256" key="9">
    <source>
        <dbReference type="ARBA" id="ARBA00023136"/>
    </source>
</evidence>